<name>A0A2L1IX11_9CAUD</name>
<feature type="compositionally biased region" description="Polar residues" evidence="1">
    <location>
        <begin position="45"/>
        <end position="67"/>
    </location>
</feature>
<gene>
    <name evidence="3" type="ORF">SEA_CUKE_111</name>
</gene>
<evidence type="ECO:0000313" key="3">
    <source>
        <dbReference type="EMBL" id="AVD99727.1"/>
    </source>
</evidence>
<feature type="region of interest" description="Disordered" evidence="1">
    <location>
        <begin position="109"/>
        <end position="131"/>
    </location>
</feature>
<feature type="transmembrane region" description="Helical" evidence="2">
    <location>
        <begin position="6"/>
        <end position="24"/>
    </location>
</feature>
<organism evidence="3 4">
    <name type="scientific">Mycobacterium phage Cuke</name>
    <dbReference type="NCBI Taxonomy" id="2079417"/>
    <lineage>
        <taxon>Viruses</taxon>
        <taxon>Duplodnaviria</taxon>
        <taxon>Heunggongvirae</taxon>
        <taxon>Uroviricota</taxon>
        <taxon>Caudoviricetes</taxon>
        <taxon>Cukevirus</taxon>
        <taxon>Cukevirus cuke</taxon>
    </lineage>
</organism>
<dbReference type="EMBL" id="MG757156">
    <property type="protein sequence ID" value="AVD99727.1"/>
    <property type="molecule type" value="Genomic_DNA"/>
</dbReference>
<protein>
    <submittedName>
        <fullName evidence="3">Uncharacterized protein</fullName>
    </submittedName>
</protein>
<evidence type="ECO:0000313" key="4">
    <source>
        <dbReference type="Proteomes" id="UP000240246"/>
    </source>
</evidence>
<feature type="region of interest" description="Disordered" evidence="1">
    <location>
        <begin position="45"/>
        <end position="74"/>
    </location>
</feature>
<keyword evidence="2" id="KW-1133">Transmembrane helix</keyword>
<accession>A0A2L1IX11</accession>
<evidence type="ECO:0000256" key="2">
    <source>
        <dbReference type="SAM" id="Phobius"/>
    </source>
</evidence>
<dbReference type="Proteomes" id="UP000240246">
    <property type="component" value="Segment"/>
</dbReference>
<proteinExistence type="predicted"/>
<reference evidence="4" key="1">
    <citation type="submission" date="2018-01" db="EMBL/GenBank/DDBJ databases">
        <authorList>
            <person name="Gaut B.S."/>
            <person name="Morton B.R."/>
            <person name="Clegg M.T."/>
            <person name="Duvall M.R."/>
        </authorList>
    </citation>
    <scope>NUCLEOTIDE SEQUENCE [LARGE SCALE GENOMIC DNA]</scope>
</reference>
<keyword evidence="4" id="KW-1185">Reference proteome</keyword>
<sequence length="131" mass="14280">MTITLELWQIVGLIALILLAVGILKHSVIQTVLARILHWCKRIQNGTNRKGPESNKTVSSVKASATWSPAEDDPEFAQMYPNLVGNMGDSGQVQATGIVPGGVSWTLDGSRKLSTKNQGAQRIWKRKKGSK</sequence>
<keyword evidence="2" id="KW-0472">Membrane</keyword>
<evidence type="ECO:0000256" key="1">
    <source>
        <dbReference type="SAM" id="MobiDB-lite"/>
    </source>
</evidence>
<keyword evidence="2" id="KW-0812">Transmembrane</keyword>